<keyword evidence="4 6" id="KW-0472">Membrane</keyword>
<protein>
    <recommendedName>
        <fullName evidence="7">Rhodopsin domain-containing protein</fullName>
    </recommendedName>
</protein>
<feature type="domain" description="Rhodopsin" evidence="7">
    <location>
        <begin position="38"/>
        <end position="277"/>
    </location>
</feature>
<dbReference type="EMBL" id="ML976616">
    <property type="protein sequence ID" value="KAF1844858.1"/>
    <property type="molecule type" value="Genomic_DNA"/>
</dbReference>
<feature type="transmembrane region" description="Helical" evidence="6">
    <location>
        <begin position="177"/>
        <end position="200"/>
    </location>
</feature>
<organism evidence="8 9">
    <name type="scientific">Cucurbitaria berberidis CBS 394.84</name>
    <dbReference type="NCBI Taxonomy" id="1168544"/>
    <lineage>
        <taxon>Eukaryota</taxon>
        <taxon>Fungi</taxon>
        <taxon>Dikarya</taxon>
        <taxon>Ascomycota</taxon>
        <taxon>Pezizomycotina</taxon>
        <taxon>Dothideomycetes</taxon>
        <taxon>Pleosporomycetidae</taxon>
        <taxon>Pleosporales</taxon>
        <taxon>Pleosporineae</taxon>
        <taxon>Cucurbitariaceae</taxon>
        <taxon>Cucurbitaria</taxon>
    </lineage>
</organism>
<dbReference type="RefSeq" id="XP_040787421.1">
    <property type="nucleotide sequence ID" value="XM_040938313.1"/>
</dbReference>
<dbReference type="AlphaFoldDB" id="A0A9P4GF21"/>
<feature type="transmembrane region" description="Helical" evidence="6">
    <location>
        <begin position="212"/>
        <end position="232"/>
    </location>
</feature>
<name>A0A9P4GF21_9PLEO</name>
<dbReference type="PANTHER" id="PTHR33048">
    <property type="entry name" value="PTH11-LIKE INTEGRAL MEMBRANE PROTEIN (AFU_ORTHOLOGUE AFUA_5G11245)"/>
    <property type="match status" value="1"/>
</dbReference>
<feature type="transmembrane region" description="Helical" evidence="6">
    <location>
        <begin position="139"/>
        <end position="162"/>
    </location>
</feature>
<dbReference type="PANTHER" id="PTHR33048:SF47">
    <property type="entry name" value="INTEGRAL MEMBRANE PROTEIN-RELATED"/>
    <property type="match status" value="1"/>
</dbReference>
<evidence type="ECO:0000256" key="1">
    <source>
        <dbReference type="ARBA" id="ARBA00004141"/>
    </source>
</evidence>
<keyword evidence="9" id="KW-1185">Reference proteome</keyword>
<keyword evidence="3 6" id="KW-1133">Transmembrane helix</keyword>
<evidence type="ECO:0000313" key="8">
    <source>
        <dbReference type="EMBL" id="KAF1844858.1"/>
    </source>
</evidence>
<evidence type="ECO:0000256" key="3">
    <source>
        <dbReference type="ARBA" id="ARBA00022989"/>
    </source>
</evidence>
<accession>A0A9P4GF21</accession>
<dbReference type="InterPro" id="IPR049326">
    <property type="entry name" value="Rhodopsin_dom_fungi"/>
</dbReference>
<evidence type="ECO:0000256" key="5">
    <source>
        <dbReference type="ARBA" id="ARBA00038359"/>
    </source>
</evidence>
<proteinExistence type="inferred from homology"/>
<comment type="subcellular location">
    <subcellularLocation>
        <location evidence="1">Membrane</location>
        <topology evidence="1">Multi-pass membrane protein</topology>
    </subcellularLocation>
</comment>
<gene>
    <name evidence="8" type="ORF">K460DRAFT_429649</name>
</gene>
<evidence type="ECO:0000256" key="4">
    <source>
        <dbReference type="ARBA" id="ARBA00023136"/>
    </source>
</evidence>
<dbReference type="Pfam" id="PF20684">
    <property type="entry name" value="Fung_rhodopsin"/>
    <property type="match status" value="1"/>
</dbReference>
<dbReference type="InterPro" id="IPR052337">
    <property type="entry name" value="SAT4-like"/>
</dbReference>
<feature type="transmembrane region" description="Helical" evidence="6">
    <location>
        <begin position="20"/>
        <end position="42"/>
    </location>
</feature>
<keyword evidence="2 6" id="KW-0812">Transmembrane</keyword>
<feature type="transmembrane region" description="Helical" evidence="6">
    <location>
        <begin position="54"/>
        <end position="72"/>
    </location>
</feature>
<evidence type="ECO:0000313" key="9">
    <source>
        <dbReference type="Proteomes" id="UP000800039"/>
    </source>
</evidence>
<comment type="caution">
    <text evidence="8">The sequence shown here is derived from an EMBL/GenBank/DDBJ whole genome shotgun (WGS) entry which is preliminary data.</text>
</comment>
<sequence>MDKIPPEQLAILAKEDQSSLTSSLVITFTVISFVCVCLRLFTRVKYQAMGWEDPIIMLSMLLCIATAVFQVLQANAGNGRHAIFIRFPDEVENNLKYLFWSVIFYNASLIVTKISILLQYKRVFAVKEMRIPLHVLMGICVAWGITTLFTSILTCVPVHAYWNIMEKVNAKCIDNKIIWYVNASVNITTDLLVVALPFRVIWGLHIPKRQKVALLGVLTIGWFVCVVSILRLHALVVLMAHPEDKSWYGSKVAYWSSIEINLAIVCACLPTLKPLLVKIIPDFTCHYGSRTNGSTGLIRRLRIHGLGNSVTRNSVDVDLELASNLLSSKALSSKAHPSTSNESVYGENICIPHNSGEHVEEHGRRSYSASHKAVVTLPQPVFVRP</sequence>
<dbReference type="GeneID" id="63855567"/>
<dbReference type="Proteomes" id="UP000800039">
    <property type="component" value="Unassembled WGS sequence"/>
</dbReference>
<evidence type="ECO:0000256" key="2">
    <source>
        <dbReference type="ARBA" id="ARBA00022692"/>
    </source>
</evidence>
<evidence type="ECO:0000259" key="7">
    <source>
        <dbReference type="Pfam" id="PF20684"/>
    </source>
</evidence>
<dbReference type="GO" id="GO:0016020">
    <property type="term" value="C:membrane"/>
    <property type="evidence" value="ECO:0007669"/>
    <property type="project" value="UniProtKB-SubCell"/>
</dbReference>
<feature type="transmembrane region" description="Helical" evidence="6">
    <location>
        <begin position="97"/>
        <end position="118"/>
    </location>
</feature>
<evidence type="ECO:0000256" key="6">
    <source>
        <dbReference type="SAM" id="Phobius"/>
    </source>
</evidence>
<comment type="similarity">
    <text evidence="5">Belongs to the SAT4 family.</text>
</comment>
<reference evidence="8" key="1">
    <citation type="submission" date="2020-01" db="EMBL/GenBank/DDBJ databases">
        <authorList>
            <consortium name="DOE Joint Genome Institute"/>
            <person name="Haridas S."/>
            <person name="Albert R."/>
            <person name="Binder M."/>
            <person name="Bloem J."/>
            <person name="Labutti K."/>
            <person name="Salamov A."/>
            <person name="Andreopoulos B."/>
            <person name="Baker S.E."/>
            <person name="Barry K."/>
            <person name="Bills G."/>
            <person name="Bluhm B.H."/>
            <person name="Cannon C."/>
            <person name="Castanera R."/>
            <person name="Culley D.E."/>
            <person name="Daum C."/>
            <person name="Ezra D."/>
            <person name="Gonzalez J.B."/>
            <person name="Henrissat B."/>
            <person name="Kuo A."/>
            <person name="Liang C."/>
            <person name="Lipzen A."/>
            <person name="Lutzoni F."/>
            <person name="Magnuson J."/>
            <person name="Mondo S."/>
            <person name="Nolan M."/>
            <person name="Ohm R."/>
            <person name="Pangilinan J."/>
            <person name="Park H.-J."/>
            <person name="Ramirez L."/>
            <person name="Alfaro M."/>
            <person name="Sun H."/>
            <person name="Tritt A."/>
            <person name="Yoshinaga Y."/>
            <person name="Zwiers L.-H."/>
            <person name="Turgeon B.G."/>
            <person name="Goodwin S.B."/>
            <person name="Spatafora J.W."/>
            <person name="Crous P.W."/>
            <person name="Grigoriev I.V."/>
        </authorList>
    </citation>
    <scope>NUCLEOTIDE SEQUENCE</scope>
    <source>
        <strain evidence="8">CBS 394.84</strain>
    </source>
</reference>
<dbReference type="OrthoDB" id="444631at2759"/>